<dbReference type="Proteomes" id="UP000286270">
    <property type="component" value="Unassembled WGS sequence"/>
</dbReference>
<dbReference type="EMBL" id="QRZH01000020">
    <property type="protein sequence ID" value="RGV49403.1"/>
    <property type="molecule type" value="Genomic_DNA"/>
</dbReference>
<dbReference type="Proteomes" id="UP000501467">
    <property type="component" value="Chromosome"/>
</dbReference>
<dbReference type="Proteomes" id="UP001075704">
    <property type="component" value="Unassembled WGS sequence"/>
</dbReference>
<reference evidence="2" key="6">
    <citation type="submission" date="2022-12" db="EMBL/GenBank/DDBJ databases">
        <title>Development of a Multilocus Sequence Typing Scheme for Bacteroides fragilis Based on Whole Genome Sequencing Data and Clinical Application.</title>
        <authorList>
            <person name="Nielsen F.D."/>
            <person name="Justesen U.S."/>
        </authorList>
    </citation>
    <scope>NUCLEOTIDE SEQUENCE</scope>
    <source>
        <strain evidence="3">BF_AM_ODE_DK_2015_4</strain>
        <strain evidence="2">BF_BC_ODE_DK_2015_2</strain>
    </source>
</reference>
<evidence type="ECO:0000313" key="12">
    <source>
        <dbReference type="Proteomes" id="UP000286270"/>
    </source>
</evidence>
<reference evidence="11 12" key="3">
    <citation type="submission" date="2018-08" db="EMBL/GenBank/DDBJ databases">
        <title>A genome reference for cultivated species of the human gut microbiota.</title>
        <authorList>
            <person name="Zou Y."/>
            <person name="Xue W."/>
            <person name="Luo G."/>
        </authorList>
    </citation>
    <scope>NUCLEOTIDE SEQUENCE [LARGE SCALE GENOMIC DNA]</scope>
    <source>
        <strain evidence="7 12">AF14-26</strain>
        <strain evidence="8 11">AM18-6</strain>
    </source>
</reference>
<dbReference type="AlphaFoldDB" id="A0A081UES7"/>
<dbReference type="Proteomes" id="UP001079672">
    <property type="component" value="Unassembled WGS sequence"/>
</dbReference>
<dbReference type="Proteomes" id="UP000266644">
    <property type="component" value="Unassembled WGS sequence"/>
</dbReference>
<evidence type="ECO:0000313" key="7">
    <source>
        <dbReference type="EMBL" id="RGV49403.1"/>
    </source>
</evidence>
<evidence type="ECO:0000313" key="5">
    <source>
        <dbReference type="EMBL" id="QCQ45913.1"/>
    </source>
</evidence>
<proteinExistence type="predicted"/>
<dbReference type="GeneID" id="99671478"/>
<reference evidence="1" key="1">
    <citation type="book" date="2014" name="THE 24TH EUROPEAN CONGRESS OF CLINICAL MICROBIOLOGY AND INFECTIOUS DISEASES" publisher="ECCMID 2014" city="Barcelona, Spain">
        <title>Identification of resistance genes in three multidrug-resistant Bacteroides fragilis isolates by whole genome sequencing.</title>
        <editorList>
            <person name="Unknown"/>
            <person name="A."/>
        </editorList>
        <authorList>
            <person name="Sydenham T.V."/>
            <person name="Hasman H."/>
            <person name="Wang M."/>
            <person name="Soki J."/>
            <person name="Nagy E."/>
            <person name="Justesen U.S."/>
        </authorList>
    </citation>
    <scope>NUCLEOTIDE SEQUENCE</scope>
    <source>
        <strain evidence="1">DCMOUH0018B</strain>
        <strain evidence="5">DCMSKEJBY0001B</strain>
    </source>
</reference>
<dbReference type="EMBL" id="JMZZ02000104">
    <property type="protein sequence ID" value="KFX75229.1"/>
    <property type="molecule type" value="Genomic_DNA"/>
</dbReference>
<accession>A0A081UES7</accession>
<evidence type="ECO:0000313" key="13">
    <source>
        <dbReference type="Proteomes" id="UP000501467"/>
    </source>
</evidence>
<evidence type="ECO:0000313" key="8">
    <source>
        <dbReference type="EMBL" id="RHH05509.1"/>
    </source>
</evidence>
<gene>
    <name evidence="8" type="ORF">DW228_22920</name>
    <name evidence="7" type="ORF">DWW08_19185</name>
    <name evidence="5" type="ORF">EC80_014145</name>
    <name evidence="1" type="ORF">EE52_0208195</name>
    <name evidence="6" type="ORF">FOC69_05260</name>
    <name evidence="4" type="ORF">IA74_014495</name>
    <name evidence="2" type="ORF">O1422_04160</name>
    <name evidence="3" type="ORF">O1433_02795</name>
</gene>
<evidence type="ECO:0000313" key="2">
    <source>
        <dbReference type="EMBL" id="MCZ2653356.1"/>
    </source>
</evidence>
<dbReference type="EMBL" id="JAPUAC010000002">
    <property type="protein sequence ID" value="MCZ2653356.1"/>
    <property type="molecule type" value="Genomic_DNA"/>
</dbReference>
<evidence type="ECO:0000313" key="11">
    <source>
        <dbReference type="Proteomes" id="UP000266644"/>
    </source>
</evidence>
<dbReference type="RefSeq" id="WP_005805556.1">
    <property type="nucleotide sequence ID" value="NZ_CABJEQ010000007.1"/>
</dbReference>
<dbReference type="EMBL" id="QRJE01000054">
    <property type="protein sequence ID" value="RHH05509.1"/>
    <property type="molecule type" value="Genomic_DNA"/>
</dbReference>
<dbReference type="EMBL" id="CP036546">
    <property type="protein sequence ID" value="QCQ45913.1"/>
    <property type="molecule type" value="Genomic_DNA"/>
</dbReference>
<dbReference type="EMBL" id="CP054003">
    <property type="protein sequence ID" value="QKH83796.1"/>
    <property type="molecule type" value="Genomic_DNA"/>
</dbReference>
<evidence type="ECO:0000313" key="1">
    <source>
        <dbReference type="EMBL" id="KFX75229.1"/>
    </source>
</evidence>
<evidence type="ECO:0000313" key="3">
    <source>
        <dbReference type="EMBL" id="MCZ2686428.1"/>
    </source>
</evidence>
<reference evidence="1" key="2">
    <citation type="submission" date="2014-07" db="EMBL/GenBank/DDBJ databases">
        <title>Genetics and epidemiology of antimicrobial resistance in B. fragilis group.</title>
        <authorList>
            <person name="Sydenham T.V."/>
            <person name="Hasman H."/>
            <person name="Kemp M."/>
            <person name="Justesen U.S."/>
        </authorList>
    </citation>
    <scope>NUCLEOTIDE SEQUENCE [LARGE SCALE GENOMIC DNA]</scope>
    <source>
        <strain evidence="1">DCMOUH0018B</strain>
    </source>
</reference>
<dbReference type="Proteomes" id="UP000036847">
    <property type="component" value="Chromosome"/>
</dbReference>
<protein>
    <submittedName>
        <fullName evidence="8">Uncharacterized protein</fullName>
    </submittedName>
</protein>
<evidence type="ECO:0000313" key="9">
    <source>
        <dbReference type="Proteomes" id="UP000028294"/>
    </source>
</evidence>
<dbReference type="EMBL" id="CP036553">
    <property type="protein sequence ID" value="QCQ37220.1"/>
    <property type="molecule type" value="Genomic_DNA"/>
</dbReference>
<organism evidence="8 11">
    <name type="scientific">Bacteroides fragilis</name>
    <dbReference type="NCBI Taxonomy" id="817"/>
    <lineage>
        <taxon>Bacteria</taxon>
        <taxon>Pseudomonadati</taxon>
        <taxon>Bacteroidota</taxon>
        <taxon>Bacteroidia</taxon>
        <taxon>Bacteroidales</taxon>
        <taxon>Bacteroidaceae</taxon>
        <taxon>Bacteroides</taxon>
    </lineage>
</organism>
<dbReference type="Proteomes" id="UP000028294">
    <property type="component" value="Chromosome"/>
</dbReference>
<dbReference type="PATRIC" id="fig|817.51.peg.3325"/>
<reference evidence="6 13" key="5">
    <citation type="submission" date="2020-05" db="EMBL/GenBank/DDBJ databases">
        <title>FDA dAtabase for Regulatory Grade micrObial Sequences (FDA-ARGOS): Supporting development and validation of Infectious Disease Dx tests.</title>
        <authorList>
            <person name="Bojja K."/>
            <person name="Kessler A."/>
            <person name="Tallon L."/>
            <person name="Sadzewicz L."/>
            <person name="Zhao X."/>
            <person name="Vavikolanu K."/>
            <person name="Mehta A."/>
            <person name="Aluvathingal J."/>
            <person name="Nadendla S."/>
            <person name="Myers T."/>
            <person name="Yan Y."/>
            <person name="Sichtig H."/>
        </authorList>
    </citation>
    <scope>NUCLEOTIDE SEQUENCE [LARGE SCALE GENOMIC DNA]</scope>
    <source>
        <strain evidence="6 13">FDAARGOS_763</strain>
    </source>
</reference>
<sequence>MKRLPLVIDNMPKEEQKTISFFIGRNLAESEVPLLLITRKEIEYGVNIVSAAFANEKNQEPRLSSVKMFSTFVGRGLL</sequence>
<reference evidence="9 10" key="4">
    <citation type="submission" date="2019-03" db="EMBL/GenBank/DDBJ databases">
        <title>Complete genome assembly of MDR B. fragilis.</title>
        <authorList>
            <person name="Sydenham T.V."/>
            <person name="Hasman H."/>
            <person name="Justesen U.S."/>
        </authorList>
    </citation>
    <scope>NUCLEOTIDE SEQUENCE [LARGE SCALE GENOMIC DNA]</scope>
    <source>
        <strain evidence="4 9">DCMOUH0067B</strain>
        <strain evidence="5 10">DCMSKEJBY0001B</strain>
    </source>
</reference>
<dbReference type="EMBL" id="JAPTZU010000001">
    <property type="protein sequence ID" value="MCZ2686428.1"/>
    <property type="molecule type" value="Genomic_DNA"/>
</dbReference>
<name>A0A081UES7_BACFG</name>
<evidence type="ECO:0000313" key="4">
    <source>
        <dbReference type="EMBL" id="QCQ37220.1"/>
    </source>
</evidence>
<evidence type="ECO:0000313" key="6">
    <source>
        <dbReference type="EMBL" id="QKH83796.1"/>
    </source>
</evidence>
<evidence type="ECO:0000313" key="10">
    <source>
        <dbReference type="Proteomes" id="UP000036847"/>
    </source>
</evidence>